<comment type="caution">
    <text evidence="1">The sequence shown here is derived from an EMBL/GenBank/DDBJ whole genome shotgun (WGS) entry which is preliminary data.</text>
</comment>
<organism evidence="1 2">
    <name type="scientific">Candidatus Methanocrinis alkalitolerans</name>
    <dbReference type="NCBI Taxonomy" id="3033395"/>
    <lineage>
        <taxon>Archaea</taxon>
        <taxon>Methanobacteriati</taxon>
        <taxon>Methanobacteriota</taxon>
        <taxon>Stenosarchaea group</taxon>
        <taxon>Methanomicrobia</taxon>
        <taxon>Methanotrichales</taxon>
        <taxon>Methanotrichaceae</taxon>
        <taxon>Methanocrinis</taxon>
    </lineage>
</organism>
<sequence length="217" mass="24676">MALLALYVALAPGISSCAEVNDLWLLISSYEDIGITVHDLAFFLATHSFNATPERGYVTVTFSDGERSYLTPNGAAPRLADLWAAPPTPTGPVRVIVPDAIQRNVTYERTDNSRFIREVTRRAIFPVTPLGMCYDGSKKLADTYESFNYRVRYMYDPSEWDWQGHLWVIVEDDGRPDLWIAVDSYYGVMIDDEYYSAPYSFEGFENLNSINPKWRLG</sequence>
<dbReference type="Proteomes" id="UP001215956">
    <property type="component" value="Unassembled WGS sequence"/>
</dbReference>
<gene>
    <name evidence="1" type="ORF">P0O24_06700</name>
</gene>
<accession>A0ABT5XEX9</accession>
<evidence type="ECO:0000313" key="2">
    <source>
        <dbReference type="Proteomes" id="UP001215956"/>
    </source>
</evidence>
<reference evidence="1 2" key="1">
    <citation type="submission" date="2023-03" db="EMBL/GenBank/DDBJ databases">
        <title>Whole genome sequencing of Methanotrichaceae archaeon M04Ac.</title>
        <authorList>
            <person name="Khomyakova M.A."/>
            <person name="Merkel A.Y."/>
            <person name="Slobodkin A.I."/>
        </authorList>
    </citation>
    <scope>NUCLEOTIDE SEQUENCE [LARGE SCALE GENOMIC DNA]</scope>
    <source>
        <strain evidence="1 2">M04Ac</strain>
    </source>
</reference>
<evidence type="ECO:0000313" key="1">
    <source>
        <dbReference type="EMBL" id="MDF0593269.1"/>
    </source>
</evidence>
<protein>
    <submittedName>
        <fullName evidence="1">Uncharacterized protein</fullName>
    </submittedName>
</protein>
<keyword evidence="2" id="KW-1185">Reference proteome</keyword>
<name>A0ABT5XEX9_9EURY</name>
<proteinExistence type="predicted"/>
<dbReference type="EMBL" id="JARFPL010000017">
    <property type="protein sequence ID" value="MDF0593269.1"/>
    <property type="molecule type" value="Genomic_DNA"/>
</dbReference>